<organism evidence="2 3">
    <name type="scientific">Actinacidiphila alni</name>
    <dbReference type="NCBI Taxonomy" id="380248"/>
    <lineage>
        <taxon>Bacteria</taxon>
        <taxon>Bacillati</taxon>
        <taxon>Actinomycetota</taxon>
        <taxon>Actinomycetes</taxon>
        <taxon>Kitasatosporales</taxon>
        <taxon>Streptomycetaceae</taxon>
        <taxon>Actinacidiphila</taxon>
    </lineage>
</organism>
<evidence type="ECO:0000256" key="1">
    <source>
        <dbReference type="SAM" id="MobiDB-lite"/>
    </source>
</evidence>
<sequence>MPAPNWPALGRSVARFCGDRLLRALIALGSTTVGVVSSDWWKSRGEHWWEGAAPAEGSGPRAVAAAARTPRGGLADPGVLRKLRALRGSQDLPRFGEPYDGHLDAAPCWHPERRAAGGS</sequence>
<name>A0A1I2J2V7_9ACTN</name>
<dbReference type="EMBL" id="FONG01000016">
    <property type="protein sequence ID" value="SFF49052.1"/>
    <property type="molecule type" value="Genomic_DNA"/>
</dbReference>
<feature type="region of interest" description="Disordered" evidence="1">
    <location>
        <begin position="51"/>
        <end position="70"/>
    </location>
</feature>
<dbReference type="OrthoDB" id="9934709at2"/>
<keyword evidence="3" id="KW-1185">Reference proteome</keyword>
<dbReference type="Proteomes" id="UP000199323">
    <property type="component" value="Unassembled WGS sequence"/>
</dbReference>
<proteinExistence type="predicted"/>
<protein>
    <submittedName>
        <fullName evidence="2">Uncharacterized protein</fullName>
    </submittedName>
</protein>
<dbReference type="RefSeq" id="WP_093715811.1">
    <property type="nucleotide sequence ID" value="NZ_FONG01000016.1"/>
</dbReference>
<reference evidence="2 3" key="1">
    <citation type="submission" date="2016-10" db="EMBL/GenBank/DDBJ databases">
        <authorList>
            <person name="de Groot N.N."/>
        </authorList>
    </citation>
    <scope>NUCLEOTIDE SEQUENCE [LARGE SCALE GENOMIC DNA]</scope>
    <source>
        <strain evidence="2 3">CGMCC 4.3510</strain>
    </source>
</reference>
<accession>A0A1I2J2V7</accession>
<dbReference type="AlphaFoldDB" id="A0A1I2J2V7"/>
<gene>
    <name evidence="2" type="ORF">SAMN05216251_11637</name>
</gene>
<feature type="compositionally biased region" description="Low complexity" evidence="1">
    <location>
        <begin position="55"/>
        <end position="70"/>
    </location>
</feature>
<evidence type="ECO:0000313" key="3">
    <source>
        <dbReference type="Proteomes" id="UP000199323"/>
    </source>
</evidence>
<evidence type="ECO:0000313" key="2">
    <source>
        <dbReference type="EMBL" id="SFF49052.1"/>
    </source>
</evidence>